<dbReference type="RefSeq" id="WP_047529146.1">
    <property type="nucleotide sequence ID" value="NZ_CBCSFW010000002.1"/>
</dbReference>
<accession>A0A2K4AMR4</accession>
<sequence length="370" mass="43534">MKICEKCFNNTEIVEIIVNDNSKFDNCDIDNDHLGVKIFDTTRDIDKLEQIRDYLRPALELYDISINLPDTFSQKEGKKIETALKDDWSIFNVEEDKISCILNELFKDDENIDRRVLEGLVGAKIIKDKKYTNENLIVANNDWDGFCESLKYKNRFHNNMINLENLAFFLDITTNYYSIEEFRERFEPLYRSRVVKFITEKSELMAPPKELATAGRLNSKWISVLYLSTKEQVSIEEVKPKHNDIVYISKIKLQKNITKEKLKIANLTNLTSNAIKAGDDGFRKYFVNYQTLKKIHEGITNPSDEQGIDYLPFQYLADYIRSLKYDGIMYESILQDGTFNFVFFNQNLFECDKYERKRVSDVIYKLAKLR</sequence>
<dbReference type="GeneID" id="98344529"/>
<dbReference type="EMBL" id="PPQS01000004">
    <property type="protein sequence ID" value="PNZ51328.1"/>
    <property type="molecule type" value="Genomic_DNA"/>
</dbReference>
<evidence type="ECO:0000259" key="1">
    <source>
        <dbReference type="Pfam" id="PF08808"/>
    </source>
</evidence>
<evidence type="ECO:0000313" key="5">
    <source>
        <dbReference type="Proteomes" id="UP000044616"/>
    </source>
</evidence>
<dbReference type="InterPro" id="IPR014914">
    <property type="entry name" value="RES_dom"/>
</dbReference>
<dbReference type="EMBL" id="CCEH01000002">
    <property type="protein sequence ID" value="CDR26988.1"/>
    <property type="molecule type" value="Genomic_DNA"/>
</dbReference>
<feature type="domain" description="RES" evidence="1">
    <location>
        <begin position="197"/>
        <end position="353"/>
    </location>
</feature>
<reference evidence="3 7" key="3">
    <citation type="submission" date="2020-10" db="EMBL/GenBank/DDBJ databases">
        <title>Phenotypic and genomic profiling of Staphylococcus argenteus in Canada and the United States and recommendations for clinical result reporting.</title>
        <authorList>
            <person name="Eshaghi A."/>
            <person name="Bommersbach C."/>
            <person name="Zitterman S."/>
            <person name="Burnham C.-A.D."/>
            <person name="Patel R."/>
            <person name="Schuetz A.N."/>
            <person name="Patel S.N."/>
            <person name="Kus J.V."/>
        </authorList>
    </citation>
    <scope>NUCLEOTIDE SEQUENCE [LARGE SCALE GENOMIC DNA]</scope>
    <source>
        <strain evidence="3 7">DSM 28300</strain>
    </source>
</reference>
<gene>
    <name evidence="4" type="ORF">CD116_01105</name>
    <name evidence="2" type="ORF">ERS140147_00294</name>
    <name evidence="3" type="ORF">ILQ21_01335</name>
</gene>
<accession>A0A077USP9</accession>
<dbReference type="Proteomes" id="UP000596960">
    <property type="component" value="Unassembled WGS sequence"/>
</dbReference>
<evidence type="ECO:0000313" key="4">
    <source>
        <dbReference type="EMBL" id="PNZ51328.1"/>
    </source>
</evidence>
<keyword evidence="7" id="KW-1185">Reference proteome</keyword>
<dbReference type="EMBL" id="JADAMT010000001">
    <property type="protein sequence ID" value="MBE2127711.1"/>
    <property type="molecule type" value="Genomic_DNA"/>
</dbReference>
<organism evidence="4 6">
    <name type="scientific">Staphylococcus schweitzeri</name>
    <dbReference type="NCBI Taxonomy" id="1654388"/>
    <lineage>
        <taxon>Bacteria</taxon>
        <taxon>Bacillati</taxon>
        <taxon>Bacillota</taxon>
        <taxon>Bacilli</taxon>
        <taxon>Bacillales</taxon>
        <taxon>Staphylococcaceae</taxon>
        <taxon>Staphylococcus</taxon>
    </lineage>
</organism>
<dbReference type="Pfam" id="PF08808">
    <property type="entry name" value="RES"/>
    <property type="match status" value="1"/>
</dbReference>
<evidence type="ECO:0000313" key="6">
    <source>
        <dbReference type="Proteomes" id="UP000236395"/>
    </source>
</evidence>
<proteinExistence type="predicted"/>
<evidence type="ECO:0000313" key="3">
    <source>
        <dbReference type="EMBL" id="MBE2127711.1"/>
    </source>
</evidence>
<dbReference type="Proteomes" id="UP000236395">
    <property type="component" value="Unassembled WGS sequence"/>
</dbReference>
<reference evidence="2 5" key="1">
    <citation type="submission" date="2014-05" db="EMBL/GenBank/DDBJ databases">
        <authorList>
            <person name="Aslett A.Martin."/>
            <person name="De Silva Nishadi"/>
        </authorList>
    </citation>
    <scope>NUCLEOTIDE SEQUENCE [LARGE SCALE GENOMIC DNA]</scope>
</reference>
<dbReference type="Proteomes" id="UP000044616">
    <property type="component" value="Unassembled WGS sequence"/>
</dbReference>
<dbReference type="AlphaFoldDB" id="A0A2K4AMR4"/>
<reference evidence="4 6" key="2">
    <citation type="submission" date="2017-08" db="EMBL/GenBank/DDBJ databases">
        <title>Draft genome sequences of 64 type strains of genus Staph aureus.</title>
        <authorList>
            <person name="Cole K."/>
            <person name="Golubchik T."/>
            <person name="Russell J."/>
            <person name="Foster D."/>
            <person name="Llewelyn M."/>
            <person name="Wilson D."/>
            <person name="Crook D."/>
            <person name="Paul J."/>
        </authorList>
    </citation>
    <scope>NUCLEOTIDE SEQUENCE [LARGE SCALE GENOMIC DNA]</scope>
    <source>
        <strain evidence="4 6">DSM 28300</strain>
    </source>
</reference>
<evidence type="ECO:0000313" key="7">
    <source>
        <dbReference type="Proteomes" id="UP000596960"/>
    </source>
</evidence>
<evidence type="ECO:0000313" key="2">
    <source>
        <dbReference type="EMBL" id="CDR26988.1"/>
    </source>
</evidence>
<protein>
    <submittedName>
        <fullName evidence="4">RES domain-containing protein</fullName>
    </submittedName>
    <submittedName>
        <fullName evidence="3">RES family NAD+ phosphorylase</fullName>
    </submittedName>
</protein>
<name>A0A2K4AMR4_9STAP</name>